<evidence type="ECO:0000256" key="12">
    <source>
        <dbReference type="ARBA" id="ARBA00023125"/>
    </source>
</evidence>
<name>A0AAN6YKL0_9PEZI</name>
<dbReference type="PANTHER" id="PTHR42648">
    <property type="entry name" value="TRANSPOSASE, PUTATIVE-RELATED"/>
    <property type="match status" value="1"/>
</dbReference>
<sequence>MPHISSTWSLDTIGSNSQKRRETHTHIIEFHELIRTQTGRTIKIYGFDGGGEFGQGTQEFQNGKIHDWAKERGIAIIKTTAHSPWQNGKQERAGRAITEKARAIMIDLKIPIYLWPFVVDSVVRVINLLPSKVTPNGTSPHEAFCKAVNMHGEATKPYIKHLRTYFCDAFYYIKPAHRDQGDKFSARARKGKLIGYGDLHGRIYWVWDPELHKIIRVNAVRFNETEGSETRHPESEEQLHEAVFVD</sequence>
<keyword evidence="10" id="KW-0695">RNA-directed DNA polymerase</keyword>
<evidence type="ECO:0000256" key="4">
    <source>
        <dbReference type="ARBA" id="ARBA00022723"/>
    </source>
</evidence>
<dbReference type="GO" id="GO:0006310">
    <property type="term" value="P:DNA recombination"/>
    <property type="evidence" value="ECO:0007669"/>
    <property type="project" value="UniProtKB-KW"/>
</dbReference>
<keyword evidence="2" id="KW-0548">Nucleotidyltransferase</keyword>
<evidence type="ECO:0000313" key="19">
    <source>
        <dbReference type="Proteomes" id="UP001301958"/>
    </source>
</evidence>
<comment type="catalytic activity">
    <reaction evidence="15">
        <text>DNA(n) + a 2'-deoxyribonucleoside 5'-triphosphate = DNA(n+1) + diphosphate</text>
        <dbReference type="Rhea" id="RHEA:22508"/>
        <dbReference type="Rhea" id="RHEA-COMP:17339"/>
        <dbReference type="Rhea" id="RHEA-COMP:17340"/>
        <dbReference type="ChEBI" id="CHEBI:33019"/>
        <dbReference type="ChEBI" id="CHEBI:61560"/>
        <dbReference type="ChEBI" id="CHEBI:173112"/>
        <dbReference type="EC" id="2.7.7.7"/>
    </reaction>
</comment>
<keyword evidence="8" id="KW-0694">RNA-binding</keyword>
<dbReference type="Pfam" id="PF25597">
    <property type="entry name" value="SH3_retrovirus"/>
    <property type="match status" value="1"/>
</dbReference>
<dbReference type="GO" id="GO:0032196">
    <property type="term" value="P:transposition"/>
    <property type="evidence" value="ECO:0007669"/>
    <property type="project" value="UniProtKB-KW"/>
</dbReference>
<evidence type="ECO:0000256" key="11">
    <source>
        <dbReference type="ARBA" id="ARBA00022932"/>
    </source>
</evidence>
<dbReference type="GO" id="GO:0003723">
    <property type="term" value="F:RNA binding"/>
    <property type="evidence" value="ECO:0007669"/>
    <property type="project" value="UniProtKB-KW"/>
</dbReference>
<dbReference type="InterPro" id="IPR012337">
    <property type="entry name" value="RNaseH-like_sf"/>
</dbReference>
<dbReference type="InterPro" id="IPR001584">
    <property type="entry name" value="Integrase_cat-core"/>
</dbReference>
<evidence type="ECO:0000256" key="10">
    <source>
        <dbReference type="ARBA" id="ARBA00022918"/>
    </source>
</evidence>
<feature type="domain" description="Integrase catalytic" evidence="17">
    <location>
        <begin position="1"/>
        <end position="148"/>
    </location>
</feature>
<dbReference type="GO" id="GO:0003964">
    <property type="term" value="F:RNA-directed DNA polymerase activity"/>
    <property type="evidence" value="ECO:0007669"/>
    <property type="project" value="UniProtKB-KW"/>
</dbReference>
<accession>A0AAN6YKL0</accession>
<keyword evidence="13" id="KW-0233">DNA recombination</keyword>
<evidence type="ECO:0000259" key="17">
    <source>
        <dbReference type="PROSITE" id="PS50994"/>
    </source>
</evidence>
<protein>
    <recommendedName>
        <fullName evidence="17">Integrase catalytic domain-containing protein</fullName>
    </recommendedName>
</protein>
<keyword evidence="6" id="KW-0378">Hydrolase</keyword>
<comment type="caution">
    <text evidence="18">The sequence shown here is derived from an EMBL/GenBank/DDBJ whole genome shotgun (WGS) entry which is preliminary data.</text>
</comment>
<keyword evidence="3" id="KW-0540">Nuclease</keyword>
<gene>
    <name evidence="18" type="ORF">QBC38DRAFT_152418</name>
</gene>
<keyword evidence="11" id="KW-0808">Transferase</keyword>
<reference evidence="18" key="1">
    <citation type="journal article" date="2023" name="Mol. Phylogenet. Evol.">
        <title>Genome-scale phylogeny and comparative genomics of the fungal order Sordariales.</title>
        <authorList>
            <person name="Hensen N."/>
            <person name="Bonometti L."/>
            <person name="Westerberg I."/>
            <person name="Brannstrom I.O."/>
            <person name="Guillou S."/>
            <person name="Cros-Aarteil S."/>
            <person name="Calhoun S."/>
            <person name="Haridas S."/>
            <person name="Kuo A."/>
            <person name="Mondo S."/>
            <person name="Pangilinan J."/>
            <person name="Riley R."/>
            <person name="LaButti K."/>
            <person name="Andreopoulos B."/>
            <person name="Lipzen A."/>
            <person name="Chen C."/>
            <person name="Yan M."/>
            <person name="Daum C."/>
            <person name="Ng V."/>
            <person name="Clum A."/>
            <person name="Steindorff A."/>
            <person name="Ohm R.A."/>
            <person name="Martin F."/>
            <person name="Silar P."/>
            <person name="Natvig D.O."/>
            <person name="Lalanne C."/>
            <person name="Gautier V."/>
            <person name="Ament-Velasquez S.L."/>
            <person name="Kruys A."/>
            <person name="Hutchinson M.I."/>
            <person name="Powell A.J."/>
            <person name="Barry K."/>
            <person name="Miller A.N."/>
            <person name="Grigoriev I.V."/>
            <person name="Debuchy R."/>
            <person name="Gladieux P."/>
            <person name="Hiltunen Thoren M."/>
            <person name="Johannesson H."/>
        </authorList>
    </citation>
    <scope>NUCLEOTIDE SEQUENCE</scope>
    <source>
        <strain evidence="18">CBS 990.96</strain>
    </source>
</reference>
<comment type="catalytic activity">
    <reaction evidence="14">
        <text>DNA(n) + a 2'-deoxyribonucleoside 5'-triphosphate = DNA(n+1) + diphosphate</text>
        <dbReference type="Rhea" id="RHEA:22508"/>
        <dbReference type="Rhea" id="RHEA-COMP:17339"/>
        <dbReference type="Rhea" id="RHEA-COMP:17340"/>
        <dbReference type="ChEBI" id="CHEBI:33019"/>
        <dbReference type="ChEBI" id="CHEBI:61560"/>
        <dbReference type="ChEBI" id="CHEBI:173112"/>
        <dbReference type="EC" id="2.7.7.49"/>
    </reaction>
</comment>
<evidence type="ECO:0000313" key="18">
    <source>
        <dbReference type="EMBL" id="KAK4220983.1"/>
    </source>
</evidence>
<evidence type="ECO:0000256" key="7">
    <source>
        <dbReference type="ARBA" id="ARBA00022842"/>
    </source>
</evidence>
<evidence type="ECO:0000256" key="15">
    <source>
        <dbReference type="ARBA" id="ARBA00049244"/>
    </source>
</evidence>
<dbReference type="GO" id="GO:0016787">
    <property type="term" value="F:hydrolase activity"/>
    <property type="evidence" value="ECO:0007669"/>
    <property type="project" value="UniProtKB-KW"/>
</dbReference>
<dbReference type="GO" id="GO:0003887">
    <property type="term" value="F:DNA-directed DNA polymerase activity"/>
    <property type="evidence" value="ECO:0007669"/>
    <property type="project" value="UniProtKB-KW"/>
</dbReference>
<keyword evidence="11" id="KW-0239">DNA-directed DNA polymerase</keyword>
<evidence type="ECO:0000256" key="8">
    <source>
        <dbReference type="ARBA" id="ARBA00022884"/>
    </source>
</evidence>
<organism evidence="18 19">
    <name type="scientific">Podospora fimiseda</name>
    <dbReference type="NCBI Taxonomy" id="252190"/>
    <lineage>
        <taxon>Eukaryota</taxon>
        <taxon>Fungi</taxon>
        <taxon>Dikarya</taxon>
        <taxon>Ascomycota</taxon>
        <taxon>Pezizomycotina</taxon>
        <taxon>Sordariomycetes</taxon>
        <taxon>Sordariomycetidae</taxon>
        <taxon>Sordariales</taxon>
        <taxon>Podosporaceae</taxon>
        <taxon>Podospora</taxon>
    </lineage>
</organism>
<dbReference type="SUPFAM" id="SSF53098">
    <property type="entry name" value="Ribonuclease H-like"/>
    <property type="match status" value="1"/>
</dbReference>
<dbReference type="InterPro" id="IPR039537">
    <property type="entry name" value="Retrotran_Ty1/copia-like"/>
</dbReference>
<proteinExistence type="predicted"/>
<evidence type="ECO:0000256" key="3">
    <source>
        <dbReference type="ARBA" id="ARBA00022722"/>
    </source>
</evidence>
<dbReference type="AlphaFoldDB" id="A0AAN6YKL0"/>
<dbReference type="GO" id="GO:0046872">
    <property type="term" value="F:metal ion binding"/>
    <property type="evidence" value="ECO:0007669"/>
    <property type="project" value="UniProtKB-KW"/>
</dbReference>
<dbReference type="GO" id="GO:0015074">
    <property type="term" value="P:DNA integration"/>
    <property type="evidence" value="ECO:0007669"/>
    <property type="project" value="UniProtKB-KW"/>
</dbReference>
<evidence type="ECO:0000256" key="2">
    <source>
        <dbReference type="ARBA" id="ARBA00022695"/>
    </source>
</evidence>
<dbReference type="InterPro" id="IPR036397">
    <property type="entry name" value="RNaseH_sf"/>
</dbReference>
<keyword evidence="1" id="KW-0815">Transposition</keyword>
<dbReference type="InterPro" id="IPR057670">
    <property type="entry name" value="SH3_retrovirus"/>
</dbReference>
<keyword evidence="4" id="KW-0479">Metal-binding</keyword>
<evidence type="ECO:0000256" key="14">
    <source>
        <dbReference type="ARBA" id="ARBA00048173"/>
    </source>
</evidence>
<dbReference type="PANTHER" id="PTHR42648:SF11">
    <property type="entry name" value="TRANSPOSON TY4-P GAG-POL POLYPROTEIN"/>
    <property type="match status" value="1"/>
</dbReference>
<feature type="region of interest" description="Disordered" evidence="16">
    <location>
        <begin position="226"/>
        <end position="246"/>
    </location>
</feature>
<keyword evidence="19" id="KW-1185">Reference proteome</keyword>
<dbReference type="EMBL" id="MU865604">
    <property type="protein sequence ID" value="KAK4220983.1"/>
    <property type="molecule type" value="Genomic_DNA"/>
</dbReference>
<evidence type="ECO:0000256" key="5">
    <source>
        <dbReference type="ARBA" id="ARBA00022759"/>
    </source>
</evidence>
<evidence type="ECO:0000256" key="9">
    <source>
        <dbReference type="ARBA" id="ARBA00022908"/>
    </source>
</evidence>
<evidence type="ECO:0000256" key="13">
    <source>
        <dbReference type="ARBA" id="ARBA00023172"/>
    </source>
</evidence>
<evidence type="ECO:0000256" key="6">
    <source>
        <dbReference type="ARBA" id="ARBA00022801"/>
    </source>
</evidence>
<dbReference type="Proteomes" id="UP001301958">
    <property type="component" value="Unassembled WGS sequence"/>
</dbReference>
<dbReference type="GO" id="GO:0005634">
    <property type="term" value="C:nucleus"/>
    <property type="evidence" value="ECO:0007669"/>
    <property type="project" value="UniProtKB-ARBA"/>
</dbReference>
<reference evidence="18" key="2">
    <citation type="submission" date="2023-05" db="EMBL/GenBank/DDBJ databases">
        <authorList>
            <consortium name="Lawrence Berkeley National Laboratory"/>
            <person name="Steindorff A."/>
            <person name="Hensen N."/>
            <person name="Bonometti L."/>
            <person name="Westerberg I."/>
            <person name="Brannstrom I.O."/>
            <person name="Guillou S."/>
            <person name="Cros-Aarteil S."/>
            <person name="Calhoun S."/>
            <person name="Haridas S."/>
            <person name="Kuo A."/>
            <person name="Mondo S."/>
            <person name="Pangilinan J."/>
            <person name="Riley R."/>
            <person name="Labutti K."/>
            <person name="Andreopoulos B."/>
            <person name="Lipzen A."/>
            <person name="Chen C."/>
            <person name="Yanf M."/>
            <person name="Daum C."/>
            <person name="Ng V."/>
            <person name="Clum A."/>
            <person name="Ohm R."/>
            <person name="Martin F."/>
            <person name="Silar P."/>
            <person name="Natvig D."/>
            <person name="Lalanne C."/>
            <person name="Gautier V."/>
            <person name="Ament-Velasquez S.L."/>
            <person name="Kruys A."/>
            <person name="Hutchinson M.I."/>
            <person name="Powell A.J."/>
            <person name="Barry K."/>
            <person name="Miller A.N."/>
            <person name="Grigoriev I.V."/>
            <person name="Debuchy R."/>
            <person name="Gladieux P."/>
            <person name="Thoren M.H."/>
            <person name="Johannesson H."/>
        </authorList>
    </citation>
    <scope>NUCLEOTIDE SEQUENCE</scope>
    <source>
        <strain evidence="18">CBS 990.96</strain>
    </source>
</reference>
<dbReference type="GO" id="GO:0003677">
    <property type="term" value="F:DNA binding"/>
    <property type="evidence" value="ECO:0007669"/>
    <property type="project" value="UniProtKB-KW"/>
</dbReference>
<dbReference type="Gene3D" id="3.30.420.10">
    <property type="entry name" value="Ribonuclease H-like superfamily/Ribonuclease H"/>
    <property type="match status" value="1"/>
</dbReference>
<dbReference type="PROSITE" id="PS50994">
    <property type="entry name" value="INTEGRASE"/>
    <property type="match status" value="1"/>
</dbReference>
<evidence type="ECO:0000256" key="16">
    <source>
        <dbReference type="SAM" id="MobiDB-lite"/>
    </source>
</evidence>
<keyword evidence="9" id="KW-0229">DNA integration</keyword>
<keyword evidence="12" id="KW-0238">DNA-binding</keyword>
<feature type="compositionally biased region" description="Basic and acidic residues" evidence="16">
    <location>
        <begin position="228"/>
        <end position="240"/>
    </location>
</feature>
<keyword evidence="5" id="KW-0255">Endonuclease</keyword>
<evidence type="ECO:0000256" key="1">
    <source>
        <dbReference type="ARBA" id="ARBA00022578"/>
    </source>
</evidence>
<dbReference type="GO" id="GO:0004519">
    <property type="term" value="F:endonuclease activity"/>
    <property type="evidence" value="ECO:0007669"/>
    <property type="project" value="UniProtKB-KW"/>
</dbReference>
<keyword evidence="7" id="KW-0460">Magnesium</keyword>